<evidence type="ECO:0000256" key="6">
    <source>
        <dbReference type="SAM" id="MobiDB-lite"/>
    </source>
</evidence>
<dbReference type="InterPro" id="IPR008250">
    <property type="entry name" value="ATPase_P-typ_transduc_dom_A_sf"/>
</dbReference>
<protein>
    <submittedName>
        <fullName evidence="9">Cation-transporting ATPase E</fullName>
    </submittedName>
</protein>
<evidence type="ECO:0000259" key="8">
    <source>
        <dbReference type="Pfam" id="PF00122"/>
    </source>
</evidence>
<feature type="transmembrane region" description="Helical" evidence="7">
    <location>
        <begin position="786"/>
        <end position="810"/>
    </location>
</feature>
<proteinExistence type="predicted"/>
<dbReference type="SFLD" id="SFLDG00002">
    <property type="entry name" value="C1.7:_P-type_atpase_like"/>
    <property type="match status" value="1"/>
</dbReference>
<dbReference type="InterPro" id="IPR023299">
    <property type="entry name" value="ATPase_P-typ_cyto_dom_N"/>
</dbReference>
<dbReference type="Gene3D" id="2.70.150.10">
    <property type="entry name" value="Calcium-transporting ATPase, cytoplasmic transduction domain A"/>
    <property type="match status" value="1"/>
</dbReference>
<gene>
    <name evidence="9" type="ORF">FB558_0361</name>
</gene>
<feature type="transmembrane region" description="Helical" evidence="7">
    <location>
        <begin position="649"/>
        <end position="668"/>
    </location>
</feature>
<dbReference type="Gene3D" id="3.40.50.1000">
    <property type="entry name" value="HAD superfamily/HAD-like"/>
    <property type="match status" value="1"/>
</dbReference>
<dbReference type="GO" id="GO:0016887">
    <property type="term" value="F:ATP hydrolysis activity"/>
    <property type="evidence" value="ECO:0007669"/>
    <property type="project" value="InterPro"/>
</dbReference>
<dbReference type="SUPFAM" id="SSF81665">
    <property type="entry name" value="Calcium ATPase, transmembrane domain M"/>
    <property type="match status" value="1"/>
</dbReference>
<dbReference type="PANTHER" id="PTHR42861">
    <property type="entry name" value="CALCIUM-TRANSPORTING ATPASE"/>
    <property type="match status" value="1"/>
</dbReference>
<feature type="transmembrane region" description="Helical" evidence="7">
    <location>
        <begin position="680"/>
        <end position="703"/>
    </location>
</feature>
<evidence type="ECO:0000256" key="4">
    <source>
        <dbReference type="ARBA" id="ARBA00022989"/>
    </source>
</evidence>
<keyword evidence="3" id="KW-1278">Translocase</keyword>
<feature type="transmembrane region" description="Helical" evidence="7">
    <location>
        <begin position="255"/>
        <end position="282"/>
    </location>
</feature>
<feature type="transmembrane region" description="Helical" evidence="7">
    <location>
        <begin position="744"/>
        <end position="765"/>
    </location>
</feature>
<dbReference type="GO" id="GO:0005886">
    <property type="term" value="C:plasma membrane"/>
    <property type="evidence" value="ECO:0007669"/>
    <property type="project" value="UniProtKB-SubCell"/>
</dbReference>
<dbReference type="InterPro" id="IPR001757">
    <property type="entry name" value="P_typ_ATPase"/>
</dbReference>
<comment type="caution">
    <text evidence="9">The sequence shown here is derived from an EMBL/GenBank/DDBJ whole genome shotgun (WGS) entry which is preliminary data.</text>
</comment>
<evidence type="ECO:0000256" key="7">
    <source>
        <dbReference type="SAM" id="Phobius"/>
    </source>
</evidence>
<dbReference type="PRINTS" id="PR00119">
    <property type="entry name" value="CATATPASE"/>
</dbReference>
<evidence type="ECO:0000313" key="10">
    <source>
        <dbReference type="Proteomes" id="UP000315677"/>
    </source>
</evidence>
<evidence type="ECO:0000256" key="2">
    <source>
        <dbReference type="ARBA" id="ARBA00022692"/>
    </source>
</evidence>
<dbReference type="InterPro" id="IPR059000">
    <property type="entry name" value="ATPase_P-type_domA"/>
</dbReference>
<keyword evidence="10" id="KW-1185">Reference proteome</keyword>
<sequence>MPAPAPPLEDSPTRPTTTNAPSAGLTAAQVARLRRAGATNAPVTGTSRSYAAIVRTHVLSSYTTILFSIGVLLLVLGRADDAFTSVGIGLVNALIGLAQECRAKRKLDRLALLDGAAVRVVRDGTEVAVPAAAVVRGDLVRVRAGGQIVVDGPVVAGHVEADESLLTGESDPVARGVGETLLSGSHCVAGNGWQRAELVGARSHAGRLTVEARTLTTDRTPLQRRIDGVVRLTMVLALALSAVVLAQAVLGGESFLGIVQITAVLVGLVPYGLFFLVAVSYVRGAARIAPRGALVQQVNAVESVSHVDVVCTDKTGTLTTGRLTVAEIRPLGGTGSDHDSSDEVRNALGRYAASVTQANLTSTALAVALPGEAWPLRDEIAFTSALRWSGQVTRDGVGWVLGAPEVLAPHLVPVLDDGIVADRAHRGLRVLLLARATRHGAPLRGSDGRPALPALDPVALVVLADELRGEVVDSVRRFREKGVAVTVLSGDDPRTVAALAARAGIGTGTPIAGPVLDTLDDDALDELVERTTVYGRVTPEQKERVVDALRRRGHHVAMLGDGVNDARALKRAHVGVAMRSGSPVTRDVADIVLLDDSFAALLPARTEGRRIIDGLSTSMYVFLNRVAVQALVILITAALGFAFPYTPTQVGLTVLTVGLPSLFLTFWARPSAPDPHLLRNLGRFVAPAAVVTATIGTLVYALLHVWLPARIRAGALSAQELAGLEAVTGTAYGEPGFVEAAVTVGAQTGLSAFVTLSSFVVLLFLKPPHRFFAAWTAPVPDRRPAWLAALLTVTFLVVASVPALASLFGLAVVPEVFAIAVPAVLGWYLALAATFRGRVVDRLVALAPRQARRDAAPTAW</sequence>
<accession>A0A543DWF9</accession>
<dbReference type="OrthoDB" id="9814270at2"/>
<feature type="region of interest" description="Disordered" evidence="6">
    <location>
        <begin position="1"/>
        <end position="23"/>
    </location>
</feature>
<evidence type="ECO:0000313" key="9">
    <source>
        <dbReference type="EMBL" id="TQM13609.1"/>
    </source>
</evidence>
<dbReference type="Gene3D" id="3.40.1110.10">
    <property type="entry name" value="Calcium-transporting ATPase, cytoplasmic domain N"/>
    <property type="match status" value="1"/>
</dbReference>
<feature type="domain" description="P-type ATPase A" evidence="8">
    <location>
        <begin position="117"/>
        <end position="209"/>
    </location>
</feature>
<dbReference type="Proteomes" id="UP000315677">
    <property type="component" value="Unassembled WGS sequence"/>
</dbReference>
<keyword evidence="5 7" id="KW-0472">Membrane</keyword>
<dbReference type="PROSITE" id="PS00154">
    <property type="entry name" value="ATPASE_E1_E2"/>
    <property type="match status" value="1"/>
</dbReference>
<dbReference type="Gene3D" id="1.20.1110.10">
    <property type="entry name" value="Calcium-transporting ATPase, transmembrane domain"/>
    <property type="match status" value="1"/>
</dbReference>
<dbReference type="InterPro" id="IPR036412">
    <property type="entry name" value="HAD-like_sf"/>
</dbReference>
<dbReference type="SUPFAM" id="SSF56784">
    <property type="entry name" value="HAD-like"/>
    <property type="match status" value="1"/>
</dbReference>
<feature type="transmembrane region" description="Helical" evidence="7">
    <location>
        <begin position="229"/>
        <end position="249"/>
    </location>
</feature>
<dbReference type="InterPro" id="IPR023214">
    <property type="entry name" value="HAD_sf"/>
</dbReference>
<feature type="transmembrane region" description="Helical" evidence="7">
    <location>
        <begin position="58"/>
        <end position="76"/>
    </location>
</feature>
<dbReference type="Pfam" id="PF00702">
    <property type="entry name" value="Hydrolase"/>
    <property type="match status" value="1"/>
</dbReference>
<dbReference type="Pfam" id="PF00122">
    <property type="entry name" value="E1-E2_ATPase"/>
    <property type="match status" value="1"/>
</dbReference>
<dbReference type="EMBL" id="VFPA01000001">
    <property type="protein sequence ID" value="TQM13609.1"/>
    <property type="molecule type" value="Genomic_DNA"/>
</dbReference>
<organism evidence="9 10">
    <name type="scientific">Pseudonocardia kunmingensis</name>
    <dbReference type="NCBI Taxonomy" id="630975"/>
    <lineage>
        <taxon>Bacteria</taxon>
        <taxon>Bacillati</taxon>
        <taxon>Actinomycetota</taxon>
        <taxon>Actinomycetes</taxon>
        <taxon>Pseudonocardiales</taxon>
        <taxon>Pseudonocardiaceae</taxon>
        <taxon>Pseudonocardia</taxon>
    </lineage>
</organism>
<keyword evidence="4 7" id="KW-1133">Transmembrane helix</keyword>
<dbReference type="SFLD" id="SFLDS00003">
    <property type="entry name" value="Haloacid_Dehalogenase"/>
    <property type="match status" value="1"/>
</dbReference>
<feature type="transmembrane region" description="Helical" evidence="7">
    <location>
        <begin position="816"/>
        <end position="835"/>
    </location>
</feature>
<dbReference type="NCBIfam" id="TIGR01494">
    <property type="entry name" value="ATPase_P-type"/>
    <property type="match status" value="2"/>
</dbReference>
<dbReference type="GO" id="GO:0005524">
    <property type="term" value="F:ATP binding"/>
    <property type="evidence" value="ECO:0007669"/>
    <property type="project" value="InterPro"/>
</dbReference>
<feature type="transmembrane region" description="Helical" evidence="7">
    <location>
        <begin position="619"/>
        <end position="643"/>
    </location>
</feature>
<dbReference type="RefSeq" id="WP_142047466.1">
    <property type="nucleotide sequence ID" value="NZ_VFPA01000001.1"/>
</dbReference>
<reference evidence="9 10" key="1">
    <citation type="submission" date="2019-06" db="EMBL/GenBank/DDBJ databases">
        <title>Sequencing the genomes of 1000 actinobacteria strains.</title>
        <authorList>
            <person name="Klenk H.-P."/>
        </authorList>
    </citation>
    <scope>NUCLEOTIDE SEQUENCE [LARGE SCALE GENOMIC DNA]</scope>
    <source>
        <strain evidence="9 10">DSM 45301</strain>
    </source>
</reference>
<evidence type="ECO:0000256" key="3">
    <source>
        <dbReference type="ARBA" id="ARBA00022967"/>
    </source>
</evidence>
<evidence type="ECO:0000256" key="1">
    <source>
        <dbReference type="ARBA" id="ARBA00004651"/>
    </source>
</evidence>
<feature type="transmembrane region" description="Helical" evidence="7">
    <location>
        <begin position="82"/>
        <end position="99"/>
    </location>
</feature>
<dbReference type="InterPro" id="IPR023298">
    <property type="entry name" value="ATPase_P-typ_TM_dom_sf"/>
</dbReference>
<dbReference type="InterPro" id="IPR018303">
    <property type="entry name" value="ATPase_P-typ_P_site"/>
</dbReference>
<evidence type="ECO:0000256" key="5">
    <source>
        <dbReference type="ARBA" id="ARBA00023136"/>
    </source>
</evidence>
<dbReference type="SFLD" id="SFLDF00027">
    <property type="entry name" value="p-type_atpase"/>
    <property type="match status" value="1"/>
</dbReference>
<dbReference type="AlphaFoldDB" id="A0A543DWF9"/>
<dbReference type="PRINTS" id="PR00120">
    <property type="entry name" value="HATPASE"/>
</dbReference>
<name>A0A543DWF9_9PSEU</name>
<dbReference type="SUPFAM" id="SSF81653">
    <property type="entry name" value="Calcium ATPase, transduction domain A"/>
    <property type="match status" value="1"/>
</dbReference>
<dbReference type="InterPro" id="IPR044492">
    <property type="entry name" value="P_typ_ATPase_HD_dom"/>
</dbReference>
<keyword evidence="2 7" id="KW-0812">Transmembrane</keyword>
<comment type="subcellular location">
    <subcellularLocation>
        <location evidence="1">Cell membrane</location>
        <topology evidence="1">Multi-pass membrane protein</topology>
    </subcellularLocation>
</comment>